<reference evidence="2 3" key="2">
    <citation type="submission" date="2018-04" db="EMBL/GenBank/DDBJ databases">
        <title>OglaRS2 (Oryza glaberrima Reference Sequence Version 2).</title>
        <authorList>
            <person name="Zhang J."/>
            <person name="Kudrna D."/>
            <person name="Lee S."/>
            <person name="Talag J."/>
            <person name="Rajasekar S."/>
            <person name="Wing R.A."/>
        </authorList>
    </citation>
    <scope>NUCLEOTIDE SEQUENCE [LARGE SCALE GENOMIC DNA]</scope>
    <source>
        <strain evidence="2 3">cv. IRGC 96717</strain>
    </source>
</reference>
<protein>
    <submittedName>
        <fullName evidence="2">Uncharacterized protein</fullName>
    </submittedName>
</protein>
<keyword evidence="3" id="KW-1185">Reference proteome</keyword>
<sequence length="142" mass="16448">MEVAIGAVDGRRNSDEGTIGGARSRRRRNHDGARDGWRNRWRWRKGTTSGMLRWRQMGTMSTPAVRRRWPVATRREDAHRLRRSEEAARIRGQESSWQARRQRDSWGGVIAAGICVALRLSHRMGAELVESLIADEWMDKIR</sequence>
<evidence type="ECO:0000256" key="1">
    <source>
        <dbReference type="SAM" id="MobiDB-lite"/>
    </source>
</evidence>
<feature type="region of interest" description="Disordered" evidence="1">
    <location>
        <begin position="1"/>
        <end position="33"/>
    </location>
</feature>
<proteinExistence type="predicted"/>
<dbReference type="AlphaFoldDB" id="I1QHG2"/>
<dbReference type="Proteomes" id="UP000007306">
    <property type="component" value="Chromosome 8"/>
</dbReference>
<reference evidence="2" key="1">
    <citation type="submission" date="2015-06" db="UniProtKB">
        <authorList>
            <consortium name="EnsemblPlants"/>
        </authorList>
    </citation>
    <scope>IDENTIFICATION</scope>
</reference>
<evidence type="ECO:0000313" key="2">
    <source>
        <dbReference type="EnsemblPlants" id="ORGLA08G0086300.1"/>
    </source>
</evidence>
<organism evidence="2 3">
    <name type="scientific">Oryza glaberrima</name>
    <name type="common">African rice</name>
    <dbReference type="NCBI Taxonomy" id="4538"/>
    <lineage>
        <taxon>Eukaryota</taxon>
        <taxon>Viridiplantae</taxon>
        <taxon>Streptophyta</taxon>
        <taxon>Embryophyta</taxon>
        <taxon>Tracheophyta</taxon>
        <taxon>Spermatophyta</taxon>
        <taxon>Magnoliopsida</taxon>
        <taxon>Liliopsida</taxon>
        <taxon>Poales</taxon>
        <taxon>Poaceae</taxon>
        <taxon>BOP clade</taxon>
        <taxon>Oryzoideae</taxon>
        <taxon>Oryzeae</taxon>
        <taxon>Oryzinae</taxon>
        <taxon>Oryza</taxon>
    </lineage>
</organism>
<evidence type="ECO:0000313" key="3">
    <source>
        <dbReference type="Proteomes" id="UP000007306"/>
    </source>
</evidence>
<name>I1QHG2_ORYGL</name>
<dbReference type="EnsemblPlants" id="ORGLA08G0086300.1">
    <property type="protein sequence ID" value="ORGLA08G0086300.1"/>
    <property type="gene ID" value="ORGLA08G0086300"/>
</dbReference>
<dbReference type="Gramene" id="ORGLA08G0086300.1">
    <property type="protein sequence ID" value="ORGLA08G0086300.1"/>
    <property type="gene ID" value="ORGLA08G0086300"/>
</dbReference>
<accession>I1QHG2</accession>
<dbReference type="HOGENOM" id="CLU_1818890_0_0_1"/>